<dbReference type="SUPFAM" id="SSF55129">
    <property type="entry name" value="Ribosomal protein L30p/L7e"/>
    <property type="match status" value="1"/>
</dbReference>
<dbReference type="GO" id="GO:0015934">
    <property type="term" value="C:large ribosomal subunit"/>
    <property type="evidence" value="ECO:0007669"/>
    <property type="project" value="InterPro"/>
</dbReference>
<dbReference type="InterPro" id="IPR005996">
    <property type="entry name" value="Ribosomal_uL30_bac-type"/>
</dbReference>
<evidence type="ECO:0000313" key="8">
    <source>
        <dbReference type="Proteomes" id="UP000703315"/>
    </source>
</evidence>
<comment type="caution">
    <text evidence="7">The sequence shown here is derived from an EMBL/GenBank/DDBJ whole genome shotgun (WGS) entry which is preliminary data.</text>
</comment>
<dbReference type="GO" id="GO:0003735">
    <property type="term" value="F:structural constituent of ribosome"/>
    <property type="evidence" value="ECO:0007669"/>
    <property type="project" value="InterPro"/>
</dbReference>
<dbReference type="AlphaFoldDB" id="A0A921FNR0"/>
<dbReference type="RefSeq" id="WP_303905638.1">
    <property type="nucleotide sequence ID" value="NZ_DYXC01000084.1"/>
</dbReference>
<keyword evidence="3 5" id="KW-0689">Ribosomal protein</keyword>
<dbReference type="Pfam" id="PF00327">
    <property type="entry name" value="Ribosomal_L30"/>
    <property type="match status" value="1"/>
</dbReference>
<accession>A0A921FNR0</accession>
<feature type="domain" description="Large ribosomal subunit protein uL30-like ferredoxin-like fold" evidence="6">
    <location>
        <begin position="21"/>
        <end position="70"/>
    </location>
</feature>
<sequence length="76" mass="8097">MIVANFESTPKNLVPSDATLTITQVRSAIGRKPKHVETLRSLGLRGIGKSVTRSADAVTVGMVNAVSHLVKVEEVD</sequence>
<evidence type="ECO:0000256" key="3">
    <source>
        <dbReference type="ARBA" id="ARBA00022980"/>
    </source>
</evidence>
<evidence type="ECO:0000256" key="1">
    <source>
        <dbReference type="ARBA" id="ARBA00007594"/>
    </source>
</evidence>
<comment type="similarity">
    <text evidence="1 5">Belongs to the universal ribosomal protein uL30 family.</text>
</comment>
<dbReference type="EMBL" id="DYXC01000084">
    <property type="protein sequence ID" value="HJF14682.1"/>
    <property type="molecule type" value="Genomic_DNA"/>
</dbReference>
<evidence type="ECO:0000313" key="7">
    <source>
        <dbReference type="EMBL" id="HJF14682.1"/>
    </source>
</evidence>
<dbReference type="CDD" id="cd01658">
    <property type="entry name" value="Ribosomal_L30"/>
    <property type="match status" value="1"/>
</dbReference>
<dbReference type="InterPro" id="IPR036919">
    <property type="entry name" value="Ribo_uL30_ferredoxin-like_sf"/>
</dbReference>
<proteinExistence type="inferred from homology"/>
<dbReference type="GO" id="GO:0006412">
    <property type="term" value="P:translation"/>
    <property type="evidence" value="ECO:0007669"/>
    <property type="project" value="UniProtKB-UniRule"/>
</dbReference>
<evidence type="ECO:0000256" key="2">
    <source>
        <dbReference type="ARBA" id="ARBA00011838"/>
    </source>
</evidence>
<protein>
    <recommendedName>
        <fullName evidence="5">Large ribosomal subunit protein uL30</fullName>
    </recommendedName>
</protein>
<dbReference type="Gene3D" id="3.30.1390.20">
    <property type="entry name" value="Ribosomal protein L30, ferredoxin-like fold domain"/>
    <property type="match status" value="1"/>
</dbReference>
<dbReference type="Proteomes" id="UP000703315">
    <property type="component" value="Unassembled WGS sequence"/>
</dbReference>
<evidence type="ECO:0000256" key="4">
    <source>
        <dbReference type="ARBA" id="ARBA00023274"/>
    </source>
</evidence>
<dbReference type="HAMAP" id="MF_01371_B">
    <property type="entry name" value="Ribosomal_uL30_B"/>
    <property type="match status" value="1"/>
</dbReference>
<reference evidence="7" key="2">
    <citation type="submission" date="2021-09" db="EMBL/GenBank/DDBJ databases">
        <authorList>
            <person name="Gilroy R."/>
        </authorList>
    </citation>
    <scope>NUCLEOTIDE SEQUENCE</scope>
    <source>
        <strain evidence="7">ChiHjej13B12-14962</strain>
    </source>
</reference>
<keyword evidence="4 5" id="KW-0687">Ribonucleoprotein</keyword>
<name>A0A921FNR0_9MICC</name>
<evidence type="ECO:0000256" key="5">
    <source>
        <dbReference type="HAMAP-Rule" id="MF_01371"/>
    </source>
</evidence>
<evidence type="ECO:0000259" key="6">
    <source>
        <dbReference type="Pfam" id="PF00327"/>
    </source>
</evidence>
<comment type="subunit">
    <text evidence="2 5">Part of the 50S ribosomal subunit.</text>
</comment>
<gene>
    <name evidence="5 7" type="primary">rpmD</name>
    <name evidence="7" type="ORF">K8V32_07730</name>
</gene>
<organism evidence="7 8">
    <name type="scientific">Enteractinococcus helveticum</name>
    <dbReference type="NCBI Taxonomy" id="1837282"/>
    <lineage>
        <taxon>Bacteria</taxon>
        <taxon>Bacillati</taxon>
        <taxon>Actinomycetota</taxon>
        <taxon>Actinomycetes</taxon>
        <taxon>Micrococcales</taxon>
        <taxon>Micrococcaceae</taxon>
    </lineage>
</organism>
<dbReference type="InterPro" id="IPR016082">
    <property type="entry name" value="Ribosomal_uL30_ferredoxin-like"/>
</dbReference>
<reference evidence="7" key="1">
    <citation type="journal article" date="2021" name="PeerJ">
        <title>Extensive microbial diversity within the chicken gut microbiome revealed by metagenomics and culture.</title>
        <authorList>
            <person name="Gilroy R."/>
            <person name="Ravi A."/>
            <person name="Getino M."/>
            <person name="Pursley I."/>
            <person name="Horton D.L."/>
            <person name="Alikhan N.F."/>
            <person name="Baker D."/>
            <person name="Gharbi K."/>
            <person name="Hall N."/>
            <person name="Watson M."/>
            <person name="Adriaenssens E.M."/>
            <person name="Foster-Nyarko E."/>
            <person name="Jarju S."/>
            <person name="Secka A."/>
            <person name="Antonio M."/>
            <person name="Oren A."/>
            <person name="Chaudhuri R.R."/>
            <person name="La Ragione R."/>
            <person name="Hildebrand F."/>
            <person name="Pallen M.J."/>
        </authorList>
    </citation>
    <scope>NUCLEOTIDE SEQUENCE</scope>
    <source>
        <strain evidence="7">ChiHjej13B12-14962</strain>
    </source>
</reference>
<dbReference type="NCBIfam" id="TIGR01308">
    <property type="entry name" value="rpmD_bact"/>
    <property type="match status" value="1"/>
</dbReference>